<proteinExistence type="predicted"/>
<accession>A0ABS6U4A5</accession>
<dbReference type="Pfam" id="PF00984">
    <property type="entry name" value="UDPG_MGDP_dh"/>
    <property type="match status" value="1"/>
</dbReference>
<gene>
    <name evidence="3" type="ORF">I4I82_05085</name>
</gene>
<organism evidence="3 4">
    <name type="scientific">Pseudonocardia oceani</name>
    <dbReference type="NCBI Taxonomy" id="2792013"/>
    <lineage>
        <taxon>Bacteria</taxon>
        <taxon>Bacillati</taxon>
        <taxon>Actinomycetota</taxon>
        <taxon>Actinomycetes</taxon>
        <taxon>Pseudonocardiales</taxon>
        <taxon>Pseudonocardiaceae</taxon>
        <taxon>Pseudonocardia</taxon>
    </lineage>
</organism>
<sequence length="285" mass="30591">MFTPHSGSVTHCPHDFSVRHTGPSSGAPREIRRDRQRDRHRSPRCHPRRLHGRAAVRRHRPRHRHPQDRGARGRASPARRTRPGAAADATVLAGVLALDERIAGRFLRPGLGFGGGCLPKDIRAFIARAEEVGAGAAPDFLREIDAVNLRCRDRTADLVLAELDRASGSRRVAVLGASFRPGSDDVRDPPALDVVDGRRTRGRLPAGVSATRAPLTPGAVRAEAVRDGAVVTVVRSPWEAVVDPAVQGLGYRFTADTARSAYGCDRPAGPVDVPVPPALPGLARC</sequence>
<comment type="caution">
    <text evidence="3">The sequence shown here is derived from an EMBL/GenBank/DDBJ whole genome shotgun (WGS) entry which is preliminary data.</text>
</comment>
<evidence type="ECO:0000313" key="3">
    <source>
        <dbReference type="EMBL" id="MBW0127053.1"/>
    </source>
</evidence>
<dbReference type="PANTHER" id="PTHR43750:SF3">
    <property type="entry name" value="UDP-GLUCOSE 6-DEHYDROGENASE TUAD"/>
    <property type="match status" value="1"/>
</dbReference>
<feature type="compositionally biased region" description="Basic residues" evidence="1">
    <location>
        <begin position="38"/>
        <end position="66"/>
    </location>
</feature>
<evidence type="ECO:0000313" key="4">
    <source>
        <dbReference type="Proteomes" id="UP000694300"/>
    </source>
</evidence>
<keyword evidence="4" id="KW-1185">Reference proteome</keyword>
<evidence type="ECO:0000259" key="2">
    <source>
        <dbReference type="Pfam" id="PF00984"/>
    </source>
</evidence>
<dbReference type="EMBL" id="JADQDF010000001">
    <property type="protein sequence ID" value="MBW0127053.1"/>
    <property type="molecule type" value="Genomic_DNA"/>
</dbReference>
<name>A0ABS6U4A5_9PSEU</name>
<feature type="domain" description="UDP-glucose/GDP-mannose dehydrogenase dimerisation" evidence="2">
    <location>
        <begin position="87"/>
        <end position="148"/>
    </location>
</feature>
<dbReference type="InterPro" id="IPR014026">
    <property type="entry name" value="UDP-Glc/GDP-Man_DH_dimer"/>
</dbReference>
<dbReference type="Proteomes" id="UP000694300">
    <property type="component" value="Unassembled WGS sequence"/>
</dbReference>
<evidence type="ECO:0000256" key="1">
    <source>
        <dbReference type="SAM" id="MobiDB-lite"/>
    </source>
</evidence>
<reference evidence="3 4" key="1">
    <citation type="submission" date="2020-11" db="EMBL/GenBank/DDBJ databases">
        <title>Pseudonocardia abyssalis sp. nov. and Pseudonocardia oceani sp. nov., description and phylogenomic analysis of two novel actinomycetes isolated from the deep Southern Ocean.</title>
        <authorList>
            <person name="Parra J."/>
        </authorList>
    </citation>
    <scope>NUCLEOTIDE SEQUENCE [LARGE SCALE GENOMIC DNA]</scope>
    <source>
        <strain evidence="4">KRD185</strain>
    </source>
</reference>
<dbReference type="PANTHER" id="PTHR43750">
    <property type="entry name" value="UDP-GLUCOSE 6-DEHYDROGENASE TUAD"/>
    <property type="match status" value="1"/>
</dbReference>
<protein>
    <recommendedName>
        <fullName evidence="2">UDP-glucose/GDP-mannose dehydrogenase dimerisation domain-containing protein</fullName>
    </recommendedName>
</protein>
<feature type="region of interest" description="Disordered" evidence="1">
    <location>
        <begin position="1"/>
        <end position="86"/>
    </location>
</feature>